<dbReference type="GO" id="GO:0006753">
    <property type="term" value="P:nucleoside phosphate metabolic process"/>
    <property type="evidence" value="ECO:0007669"/>
    <property type="project" value="TreeGrafter"/>
</dbReference>
<dbReference type="Pfam" id="PF00293">
    <property type="entry name" value="NUDIX"/>
    <property type="match status" value="1"/>
</dbReference>
<sequence>MPNFEEKTISTEKIFDGKIISLQVDEVRLPNGKIAKRELVKHPGAVAIIAITSEAKIVLVEQYRKPLERMSLEIPAGKMEAGELPLHTAARELEEETGYRAEQLTLVQTFATSPGFADEIIHVYVAEQLTVVEHKAPLDEDEFVTLKTYTLPEVWDMLQQGRITDAKTAFAIQWWKLQQLMK</sequence>
<comment type="caution">
    <text evidence="4">The sequence shown here is derived from an EMBL/GenBank/DDBJ whole genome shotgun (WGS) entry which is preliminary data.</text>
</comment>
<comment type="cofactor">
    <cofactor evidence="1">
        <name>Mg(2+)</name>
        <dbReference type="ChEBI" id="CHEBI:18420"/>
    </cofactor>
</comment>
<dbReference type="Proteomes" id="UP000700212">
    <property type="component" value="Unassembled WGS sequence"/>
</dbReference>
<dbReference type="Gene3D" id="3.90.79.10">
    <property type="entry name" value="Nucleoside Triphosphate Pyrophosphohydrolase"/>
    <property type="match status" value="1"/>
</dbReference>
<dbReference type="InterPro" id="IPR000086">
    <property type="entry name" value="NUDIX_hydrolase_dom"/>
</dbReference>
<keyword evidence="2 4" id="KW-0378">Hydrolase</keyword>
<reference evidence="4" key="1">
    <citation type="journal article" date="2021" name="PeerJ">
        <title>Extensive microbial diversity within the chicken gut microbiome revealed by metagenomics and culture.</title>
        <authorList>
            <person name="Gilroy R."/>
            <person name="Ravi A."/>
            <person name="Getino M."/>
            <person name="Pursley I."/>
            <person name="Horton D.L."/>
            <person name="Alikhan N.F."/>
            <person name="Baker D."/>
            <person name="Gharbi K."/>
            <person name="Hall N."/>
            <person name="Watson M."/>
            <person name="Adriaenssens E.M."/>
            <person name="Foster-Nyarko E."/>
            <person name="Jarju S."/>
            <person name="Secka A."/>
            <person name="Antonio M."/>
            <person name="Oren A."/>
            <person name="Chaudhuri R.R."/>
            <person name="La Ragione R."/>
            <person name="Hildebrand F."/>
            <person name="Pallen M.J."/>
        </authorList>
    </citation>
    <scope>NUCLEOTIDE SEQUENCE</scope>
    <source>
        <strain evidence="4">CHK160-4876</strain>
    </source>
</reference>
<dbReference type="SUPFAM" id="SSF55811">
    <property type="entry name" value="Nudix"/>
    <property type="match status" value="1"/>
</dbReference>
<reference evidence="4" key="2">
    <citation type="submission" date="2021-09" db="EMBL/GenBank/DDBJ databases">
        <authorList>
            <person name="Gilroy R."/>
        </authorList>
    </citation>
    <scope>NUCLEOTIDE SEQUENCE</scope>
    <source>
        <strain evidence="4">CHK160-4876</strain>
    </source>
</reference>
<dbReference type="InterPro" id="IPR015797">
    <property type="entry name" value="NUDIX_hydrolase-like_dom_sf"/>
</dbReference>
<dbReference type="PANTHER" id="PTHR11839">
    <property type="entry name" value="UDP/ADP-SUGAR PYROPHOSPHATASE"/>
    <property type="match status" value="1"/>
</dbReference>
<evidence type="ECO:0000256" key="2">
    <source>
        <dbReference type="ARBA" id="ARBA00022801"/>
    </source>
</evidence>
<dbReference type="PROSITE" id="PS51462">
    <property type="entry name" value="NUDIX"/>
    <property type="match status" value="1"/>
</dbReference>
<accession>A0A921T5A9</accession>
<dbReference type="FunFam" id="3.90.79.10:FF:000024">
    <property type="entry name" value="ADP-ribose pyrophosphatase"/>
    <property type="match status" value="1"/>
</dbReference>
<proteinExistence type="predicted"/>
<dbReference type="PROSITE" id="PS00893">
    <property type="entry name" value="NUDIX_BOX"/>
    <property type="match status" value="1"/>
</dbReference>
<name>A0A921T5A9_9BACL</name>
<dbReference type="CDD" id="cd03424">
    <property type="entry name" value="NUDIX_ADPRase_Nudt5_UGPPase_Nudt14"/>
    <property type="match status" value="1"/>
</dbReference>
<evidence type="ECO:0000313" key="5">
    <source>
        <dbReference type="Proteomes" id="UP000700212"/>
    </source>
</evidence>
<dbReference type="GO" id="GO:0005829">
    <property type="term" value="C:cytosol"/>
    <property type="evidence" value="ECO:0007669"/>
    <property type="project" value="TreeGrafter"/>
</dbReference>
<evidence type="ECO:0000259" key="3">
    <source>
        <dbReference type="PROSITE" id="PS51462"/>
    </source>
</evidence>
<organism evidence="4 5">
    <name type="scientific">Metalysinibacillus jejuensis</name>
    <dbReference type="NCBI Taxonomy" id="914327"/>
    <lineage>
        <taxon>Bacteria</taxon>
        <taxon>Bacillati</taxon>
        <taxon>Bacillota</taxon>
        <taxon>Bacilli</taxon>
        <taxon>Bacillales</taxon>
        <taxon>Caryophanaceae</taxon>
        <taxon>Metalysinibacillus</taxon>
    </lineage>
</organism>
<dbReference type="InterPro" id="IPR020084">
    <property type="entry name" value="NUDIX_hydrolase_CS"/>
</dbReference>
<gene>
    <name evidence="4" type="ORF">K8V30_08735</name>
</gene>
<evidence type="ECO:0000256" key="1">
    <source>
        <dbReference type="ARBA" id="ARBA00001946"/>
    </source>
</evidence>
<dbReference type="PANTHER" id="PTHR11839:SF18">
    <property type="entry name" value="NUDIX HYDROLASE DOMAIN-CONTAINING PROTEIN"/>
    <property type="match status" value="1"/>
</dbReference>
<feature type="domain" description="Nudix hydrolase" evidence="3">
    <location>
        <begin position="40"/>
        <end position="171"/>
    </location>
</feature>
<dbReference type="OrthoDB" id="9806150at2"/>
<evidence type="ECO:0000313" key="4">
    <source>
        <dbReference type="EMBL" id="HJH11750.1"/>
    </source>
</evidence>
<protein>
    <submittedName>
        <fullName evidence="4">NUDIX hydrolase</fullName>
    </submittedName>
</protein>
<dbReference type="EMBL" id="DYTV01000116">
    <property type="protein sequence ID" value="HJH11750.1"/>
    <property type="molecule type" value="Genomic_DNA"/>
</dbReference>
<dbReference type="GO" id="GO:0016787">
    <property type="term" value="F:hydrolase activity"/>
    <property type="evidence" value="ECO:0007669"/>
    <property type="project" value="UniProtKB-KW"/>
</dbReference>
<dbReference type="AlphaFoldDB" id="A0A921T5A9"/>
<dbReference type="GO" id="GO:0019693">
    <property type="term" value="P:ribose phosphate metabolic process"/>
    <property type="evidence" value="ECO:0007669"/>
    <property type="project" value="TreeGrafter"/>
</dbReference>
<dbReference type="RefSeq" id="WP_108308587.1">
    <property type="nucleotide sequence ID" value="NZ_QAFW01000108.1"/>
</dbReference>